<proteinExistence type="predicted"/>
<organism evidence="1 2">
    <name type="scientific">Acetobacteroides hydrogenigenes</name>
    <dbReference type="NCBI Taxonomy" id="979970"/>
    <lineage>
        <taxon>Bacteria</taxon>
        <taxon>Pseudomonadati</taxon>
        <taxon>Bacteroidota</taxon>
        <taxon>Bacteroidia</taxon>
        <taxon>Bacteroidales</taxon>
        <taxon>Rikenellaceae</taxon>
        <taxon>Acetobacteroides</taxon>
    </lineage>
</organism>
<gene>
    <name evidence="1" type="ORF">CLV25_12513</name>
</gene>
<keyword evidence="2" id="KW-1185">Reference proteome</keyword>
<evidence type="ECO:0000313" key="2">
    <source>
        <dbReference type="Proteomes" id="UP000294830"/>
    </source>
</evidence>
<dbReference type="Proteomes" id="UP000294830">
    <property type="component" value="Unassembled WGS sequence"/>
</dbReference>
<reference evidence="1 2" key="1">
    <citation type="submission" date="2019-03" db="EMBL/GenBank/DDBJ databases">
        <title>Genomic Encyclopedia of Archaeal and Bacterial Type Strains, Phase II (KMG-II): from individual species to whole genera.</title>
        <authorList>
            <person name="Goeker M."/>
        </authorList>
    </citation>
    <scope>NUCLEOTIDE SEQUENCE [LARGE SCALE GENOMIC DNA]</scope>
    <source>
        <strain evidence="1 2">RL-C</strain>
    </source>
</reference>
<name>A0A4V2RMY2_9BACT</name>
<dbReference type="AlphaFoldDB" id="A0A4V2RMY2"/>
<comment type="caution">
    <text evidence="1">The sequence shown here is derived from an EMBL/GenBank/DDBJ whole genome shotgun (WGS) entry which is preliminary data.</text>
</comment>
<dbReference type="EMBL" id="SLWB01000025">
    <property type="protein sequence ID" value="TCN61630.1"/>
    <property type="molecule type" value="Genomic_DNA"/>
</dbReference>
<dbReference type="RefSeq" id="WP_131840619.1">
    <property type="nucleotide sequence ID" value="NZ_SLWB01000025.1"/>
</dbReference>
<accession>A0A4V2RMY2</accession>
<sequence length="271" mass="31019">MKLFTNEASNIVGLGEIGHEVVNHIVNNVESLFVYKCVMEDELGARIFPLEVNTVEELSMRLKQHYAKNREQFNFIILDVDDSSAIALFEDVATRMIDCSLKSKTVATIGVVLNRYEREIPKCISAKANFIIEVCQSDVNRNNGLYSELMALPIGVLYKASFVISWICIDYYDVLYHLRNGGTLRIAFAYLGTITENQIMQLKQIYFTSNTTFSYFYFDEMHTLDYIGETTAKFFNDIPENEEDKHNKDIMQGGVKCPPGIYILYQPAINM</sequence>
<evidence type="ECO:0000313" key="1">
    <source>
        <dbReference type="EMBL" id="TCN61630.1"/>
    </source>
</evidence>
<protein>
    <submittedName>
        <fullName evidence="1">Uncharacterized protein</fullName>
    </submittedName>
</protein>